<dbReference type="Proteomes" id="UP000298663">
    <property type="component" value="Unassembled WGS sequence"/>
</dbReference>
<dbReference type="EMBL" id="AZBU02000001">
    <property type="protein sequence ID" value="TMS34392.1"/>
    <property type="molecule type" value="Genomic_DNA"/>
</dbReference>
<evidence type="ECO:0000313" key="1">
    <source>
        <dbReference type="EMBL" id="TMS34392.1"/>
    </source>
</evidence>
<keyword evidence="2" id="KW-1185">Reference proteome</keyword>
<name>A0A4U8UN57_STECR</name>
<reference evidence="1 2" key="1">
    <citation type="journal article" date="2015" name="Genome Biol.">
        <title>Comparative genomics of Steinernema reveals deeply conserved gene regulatory networks.</title>
        <authorList>
            <person name="Dillman A.R."/>
            <person name="Macchietto M."/>
            <person name="Porter C.F."/>
            <person name="Rogers A."/>
            <person name="Williams B."/>
            <person name="Antoshechkin I."/>
            <person name="Lee M.M."/>
            <person name="Goodwin Z."/>
            <person name="Lu X."/>
            <person name="Lewis E.E."/>
            <person name="Goodrich-Blair H."/>
            <person name="Stock S.P."/>
            <person name="Adams B.J."/>
            <person name="Sternberg P.W."/>
            <person name="Mortazavi A."/>
        </authorList>
    </citation>
    <scope>NUCLEOTIDE SEQUENCE [LARGE SCALE GENOMIC DNA]</scope>
    <source>
        <strain evidence="1 2">ALL</strain>
    </source>
</reference>
<accession>A0A4U8UN57</accession>
<evidence type="ECO:0000313" key="2">
    <source>
        <dbReference type="Proteomes" id="UP000298663"/>
    </source>
</evidence>
<comment type="caution">
    <text evidence="1">The sequence shown here is derived from an EMBL/GenBank/DDBJ whole genome shotgun (WGS) entry which is preliminary data.</text>
</comment>
<dbReference type="AlphaFoldDB" id="A0A4U8UN57"/>
<reference evidence="1 2" key="2">
    <citation type="journal article" date="2019" name="G3 (Bethesda)">
        <title>Hybrid Assembly of the Genome of the Entomopathogenic Nematode Steinernema carpocapsae Identifies the X-Chromosome.</title>
        <authorList>
            <person name="Serra L."/>
            <person name="Macchietto M."/>
            <person name="Macias-Munoz A."/>
            <person name="McGill C.J."/>
            <person name="Rodriguez I.M."/>
            <person name="Rodriguez B."/>
            <person name="Murad R."/>
            <person name="Mortazavi A."/>
        </authorList>
    </citation>
    <scope>NUCLEOTIDE SEQUENCE [LARGE SCALE GENOMIC DNA]</scope>
    <source>
        <strain evidence="1 2">ALL</strain>
    </source>
</reference>
<organism evidence="1 2">
    <name type="scientific">Steinernema carpocapsae</name>
    <name type="common">Entomopathogenic nematode</name>
    <dbReference type="NCBI Taxonomy" id="34508"/>
    <lineage>
        <taxon>Eukaryota</taxon>
        <taxon>Metazoa</taxon>
        <taxon>Ecdysozoa</taxon>
        <taxon>Nematoda</taxon>
        <taxon>Chromadorea</taxon>
        <taxon>Rhabditida</taxon>
        <taxon>Tylenchina</taxon>
        <taxon>Panagrolaimomorpha</taxon>
        <taxon>Strongyloidoidea</taxon>
        <taxon>Steinernematidae</taxon>
        <taxon>Steinernema</taxon>
    </lineage>
</organism>
<gene>
    <name evidence="1" type="ORF">L596_001998</name>
</gene>
<proteinExistence type="predicted"/>
<protein>
    <submittedName>
        <fullName evidence="1">Uncharacterized protein</fullName>
    </submittedName>
</protein>
<sequence length="169" mass="19826">MNRLPQEDRQDQVAQIAERIQSYRPFKRVDIQFWNGKTEQFALRLLAVRSFEALTLRSDWPASFQQPIHEFLKRAKGKFFLCASTVPWSVAMVQLVVDKWIRGEILPTSLLGTRTFELADLADIQSDFLTTEDEACCWSYEKEETNFRLWFFAEGLQGRMESLNIYGEM</sequence>